<evidence type="ECO:0000313" key="3">
    <source>
        <dbReference type="EMBL" id="MBD1394247.1"/>
    </source>
</evidence>
<dbReference type="Pfam" id="PF13585">
    <property type="entry name" value="CHU_C"/>
    <property type="match status" value="1"/>
</dbReference>
<evidence type="ECO:0000313" key="4">
    <source>
        <dbReference type="Proteomes" id="UP000619078"/>
    </source>
</evidence>
<evidence type="ECO:0000259" key="2">
    <source>
        <dbReference type="PROSITE" id="PS50835"/>
    </source>
</evidence>
<keyword evidence="1" id="KW-0732">Signal</keyword>
<dbReference type="PROSITE" id="PS51257">
    <property type="entry name" value="PROKAR_LIPOPROTEIN"/>
    <property type="match status" value="1"/>
</dbReference>
<dbReference type="Pfam" id="PF19081">
    <property type="entry name" value="Ig_7"/>
    <property type="match status" value="1"/>
</dbReference>
<dbReference type="RefSeq" id="WP_191163983.1">
    <property type="nucleotide sequence ID" value="NZ_JACWMX010000005.1"/>
</dbReference>
<dbReference type="InterPro" id="IPR026341">
    <property type="entry name" value="T9SS_type_B"/>
</dbReference>
<dbReference type="EMBL" id="JACWMX010000005">
    <property type="protein sequence ID" value="MBD1394247.1"/>
    <property type="molecule type" value="Genomic_DNA"/>
</dbReference>
<gene>
    <name evidence="3" type="ORF">IDJ76_14150</name>
</gene>
<accession>A0A926NSK5</accession>
<dbReference type="InterPro" id="IPR007110">
    <property type="entry name" value="Ig-like_dom"/>
</dbReference>
<name>A0A926NSK5_9SPHI</name>
<protein>
    <submittedName>
        <fullName evidence="3">Gliding motility-associated C-terminal domain-containing protein</fullName>
    </submittedName>
</protein>
<feature type="domain" description="Ig-like" evidence="2">
    <location>
        <begin position="214"/>
        <end position="317"/>
    </location>
</feature>
<reference evidence="3" key="1">
    <citation type="submission" date="2020-09" db="EMBL/GenBank/DDBJ databases">
        <title>Novel species of Mucilaginibacter isolated from a glacier on the Tibetan Plateau.</title>
        <authorList>
            <person name="Liu Q."/>
            <person name="Xin Y.-H."/>
        </authorList>
    </citation>
    <scope>NUCLEOTIDE SEQUENCE</scope>
    <source>
        <strain evidence="3">ZB1P21</strain>
    </source>
</reference>
<proteinExistence type="predicted"/>
<sequence length="636" mass="67933">MLRSIALFLLLSGLFFGCSANAATNNRFVRAKHGSNPLIPAKLIKQATVITINATAIILKPAACTTNNGAITGIVITNTDATTLLISWKDQTGTEWGTTTNLINIPAGSYTLTVTTADGTASQTYGPVILKNTDVPVINQTNPVIISTLCGQFAGSITGITATGTGTLTYSWISQYGTEVSNTLPLLNKTGGKYRLMVTDANGCTAMSTELEIPEINGVSLNTTNGQALSASCEKANGSIIGLQTVGATQITWTRQPDNVVVGNQIELKNVPAGDYKLTYSNSTCSKSSDFTINSLASSSFGDITVKATNTCDAFVTGKIEVNTDNAVEVPAAYRWVNANGDNAAFGKVAQFLAAGIYKLYLTNKYGCENFYREYSVGKYPPFVNTQFGTITNIKCGIGRGSITGIAFTGGTGNYVYEWYGTDGTLITGKTEPFLDDLSPGKYTLRTTDGGCSLSENIYTIIDEEAQQAPPVVPYVNLLSAGQATINVTNPYTTAIYRLYDSETAITPVDEQRGGTFAVNVTQSKSFYVTLTFGYCESERVEVKITVDPTVNEIANTFTPNGDGVNDYWKITGLDGQSNATVSIFTRNGSLIFQSLGYARPFDGTYRGKALPAGVYYYTIKLKASKVIAGHLTIIR</sequence>
<feature type="chain" id="PRO_5038057637" evidence="1">
    <location>
        <begin position="23"/>
        <end position="636"/>
    </location>
</feature>
<dbReference type="PROSITE" id="PS50835">
    <property type="entry name" value="IG_LIKE"/>
    <property type="match status" value="1"/>
</dbReference>
<evidence type="ECO:0000256" key="1">
    <source>
        <dbReference type="SAM" id="SignalP"/>
    </source>
</evidence>
<keyword evidence="4" id="KW-1185">Reference proteome</keyword>
<dbReference type="NCBIfam" id="TIGR04131">
    <property type="entry name" value="Bac_Flav_CTERM"/>
    <property type="match status" value="1"/>
</dbReference>
<dbReference type="AlphaFoldDB" id="A0A926NSK5"/>
<dbReference type="Proteomes" id="UP000619078">
    <property type="component" value="Unassembled WGS sequence"/>
</dbReference>
<feature type="signal peptide" evidence="1">
    <location>
        <begin position="1"/>
        <end position="22"/>
    </location>
</feature>
<dbReference type="InterPro" id="IPR044023">
    <property type="entry name" value="Ig_7"/>
</dbReference>
<organism evidence="3 4">
    <name type="scientific">Mucilaginibacter glaciei</name>
    <dbReference type="NCBI Taxonomy" id="2772109"/>
    <lineage>
        <taxon>Bacteria</taxon>
        <taxon>Pseudomonadati</taxon>
        <taxon>Bacteroidota</taxon>
        <taxon>Sphingobacteriia</taxon>
        <taxon>Sphingobacteriales</taxon>
        <taxon>Sphingobacteriaceae</taxon>
        <taxon>Mucilaginibacter</taxon>
    </lineage>
</organism>
<comment type="caution">
    <text evidence="3">The sequence shown here is derived from an EMBL/GenBank/DDBJ whole genome shotgun (WGS) entry which is preliminary data.</text>
</comment>